<gene>
    <name evidence="2" type="ORF">ZT1A5_G10499</name>
</gene>
<feature type="compositionally biased region" description="Acidic residues" evidence="1">
    <location>
        <begin position="186"/>
        <end position="201"/>
    </location>
</feature>
<feature type="region of interest" description="Disordered" evidence="1">
    <location>
        <begin position="224"/>
        <end position="259"/>
    </location>
</feature>
<organism evidence="2 3">
    <name type="scientific">Zymoseptoria tritici ST99CH_1A5</name>
    <dbReference type="NCBI Taxonomy" id="1276529"/>
    <lineage>
        <taxon>Eukaryota</taxon>
        <taxon>Fungi</taxon>
        <taxon>Dikarya</taxon>
        <taxon>Ascomycota</taxon>
        <taxon>Pezizomycotina</taxon>
        <taxon>Dothideomycetes</taxon>
        <taxon>Dothideomycetidae</taxon>
        <taxon>Mycosphaerellales</taxon>
        <taxon>Mycosphaerellaceae</taxon>
        <taxon>Zymoseptoria</taxon>
    </lineage>
</organism>
<proteinExistence type="predicted"/>
<name>A0A1Y6LXH5_ZYMTR</name>
<evidence type="ECO:0000313" key="3">
    <source>
        <dbReference type="Proteomes" id="UP000215453"/>
    </source>
</evidence>
<accession>A0A1Y6LXH5</accession>
<evidence type="ECO:0000256" key="1">
    <source>
        <dbReference type="SAM" id="MobiDB-lite"/>
    </source>
</evidence>
<feature type="region of interest" description="Disordered" evidence="1">
    <location>
        <begin position="172"/>
        <end position="203"/>
    </location>
</feature>
<dbReference type="EMBL" id="LT882686">
    <property type="protein sequence ID" value="SMY29052.1"/>
    <property type="molecule type" value="Genomic_DNA"/>
</dbReference>
<dbReference type="AlphaFoldDB" id="A0A1Y6LXH5"/>
<dbReference type="Proteomes" id="UP000215453">
    <property type="component" value="Chromosome 11"/>
</dbReference>
<evidence type="ECO:0000313" key="2">
    <source>
        <dbReference type="EMBL" id="SMY29052.1"/>
    </source>
</evidence>
<sequence>MQDLQPNMNTQSYEQVLDDFPYEQNQNSTVDDQAYRQHSMSNHELLSAISRHNNSFAHLSHIPYKNSIRLPHNAATTHQESNHYEPTSDIEDYTIELDFNSDAPCIEEQILYAIKTSGEATEPEIHLKSVDEAVKEVRQSLEHLDMQSYERLTQLQAVMFAKAAKRFREGAPPYPDTTFWAKRGDDDDDDDDEENEFSDAEAENHYVKYLEERLASLDRKAKVRRAHAGHKDDALPGQDCAGSVPLPGEVDGQDRMDLD</sequence>
<reference evidence="2 3" key="1">
    <citation type="submission" date="2016-10" db="EMBL/GenBank/DDBJ databases">
        <authorList>
            <person name="Varghese N."/>
        </authorList>
    </citation>
    <scope>NUCLEOTIDE SEQUENCE [LARGE SCALE GENOMIC DNA]</scope>
</reference>
<protein>
    <submittedName>
        <fullName evidence="2">Uncharacterized protein</fullName>
    </submittedName>
</protein>